<dbReference type="Pfam" id="PF00593">
    <property type="entry name" value="TonB_dep_Rec_b-barrel"/>
    <property type="match status" value="1"/>
</dbReference>
<dbReference type="RefSeq" id="WP_400878453.1">
    <property type="nucleotide sequence ID" value="NZ_JBIWXY010000001.1"/>
</dbReference>
<keyword evidence="7 17" id="KW-0732">Signal</keyword>
<evidence type="ECO:0000256" key="13">
    <source>
        <dbReference type="ARBA" id="ARBA00023237"/>
    </source>
</evidence>
<dbReference type="SUPFAM" id="SSF56935">
    <property type="entry name" value="Porins"/>
    <property type="match status" value="1"/>
</dbReference>
<dbReference type="EMBL" id="JBIWXY010000001">
    <property type="protein sequence ID" value="MFJ5444932.1"/>
    <property type="molecule type" value="Genomic_DNA"/>
</dbReference>
<dbReference type="Proteomes" id="UP001617669">
    <property type="component" value="Unassembled WGS sequence"/>
</dbReference>
<evidence type="ECO:0000256" key="10">
    <source>
        <dbReference type="ARBA" id="ARBA00023077"/>
    </source>
</evidence>
<dbReference type="PANTHER" id="PTHR32552:SF82">
    <property type="entry name" value="FCUA PROTEIN"/>
    <property type="match status" value="1"/>
</dbReference>
<proteinExistence type="inferred from homology"/>
<dbReference type="InterPro" id="IPR039426">
    <property type="entry name" value="TonB-dep_rcpt-like"/>
</dbReference>
<evidence type="ECO:0000256" key="1">
    <source>
        <dbReference type="ARBA" id="ARBA00004571"/>
    </source>
</evidence>
<dbReference type="InterPro" id="IPR011662">
    <property type="entry name" value="Secretin/TonB_short_N"/>
</dbReference>
<evidence type="ECO:0000256" key="17">
    <source>
        <dbReference type="SAM" id="SignalP"/>
    </source>
</evidence>
<keyword evidence="9" id="KW-0406">Ion transport</keyword>
<evidence type="ECO:0000313" key="19">
    <source>
        <dbReference type="EMBL" id="MFJ5444932.1"/>
    </source>
</evidence>
<dbReference type="InterPro" id="IPR000531">
    <property type="entry name" value="Beta-barrel_TonB"/>
</dbReference>
<keyword evidence="6 14" id="KW-0812">Transmembrane</keyword>
<evidence type="ECO:0000256" key="2">
    <source>
        <dbReference type="ARBA" id="ARBA00009810"/>
    </source>
</evidence>
<evidence type="ECO:0000256" key="6">
    <source>
        <dbReference type="ARBA" id="ARBA00022692"/>
    </source>
</evidence>
<keyword evidence="10 16" id="KW-0798">TonB box</keyword>
<evidence type="ECO:0000256" key="15">
    <source>
        <dbReference type="PROSITE-ProRule" id="PRU10144"/>
    </source>
</evidence>
<dbReference type="PANTHER" id="PTHR32552">
    <property type="entry name" value="FERRICHROME IRON RECEPTOR-RELATED"/>
    <property type="match status" value="1"/>
</dbReference>
<comment type="subcellular location">
    <subcellularLocation>
        <location evidence="1 14">Cell outer membrane</location>
        <topology evidence="1 14">Multi-pass membrane protein</topology>
    </subcellularLocation>
</comment>
<keyword evidence="12 19" id="KW-0675">Receptor</keyword>
<keyword evidence="11 14" id="KW-0472">Membrane</keyword>
<dbReference type="SMART" id="SM00965">
    <property type="entry name" value="STN"/>
    <property type="match status" value="1"/>
</dbReference>
<keyword evidence="3 14" id="KW-0813">Transport</keyword>
<dbReference type="NCBIfam" id="TIGR01783">
    <property type="entry name" value="TonB-siderophor"/>
    <property type="match status" value="1"/>
</dbReference>
<feature type="chain" id="PRO_5047424616" evidence="17">
    <location>
        <begin position="31"/>
        <end position="808"/>
    </location>
</feature>
<comment type="similarity">
    <text evidence="2 14 16">Belongs to the TonB-dependent receptor family.</text>
</comment>
<reference evidence="19 20" key="1">
    <citation type="submission" date="2024-11" db="EMBL/GenBank/DDBJ databases">
        <authorList>
            <person name="Kaparullina E.N."/>
            <person name="Delegan Y.A."/>
            <person name="Doronina N.V."/>
        </authorList>
    </citation>
    <scope>NUCLEOTIDE SEQUENCE [LARGE SCALE GENOMIC DNA]</scope>
    <source>
        <strain evidence="19 20">7sh_L</strain>
    </source>
</reference>
<dbReference type="InterPro" id="IPR036942">
    <property type="entry name" value="Beta-barrel_TonB_sf"/>
</dbReference>
<evidence type="ECO:0000256" key="5">
    <source>
        <dbReference type="ARBA" id="ARBA00022496"/>
    </source>
</evidence>
<dbReference type="InterPro" id="IPR012910">
    <property type="entry name" value="Plug_dom"/>
</dbReference>
<feature type="domain" description="Secretin/TonB short N-terminal" evidence="18">
    <location>
        <begin position="66"/>
        <end position="117"/>
    </location>
</feature>
<dbReference type="InterPro" id="IPR037066">
    <property type="entry name" value="Plug_dom_sf"/>
</dbReference>
<keyword evidence="5" id="KW-0410">Iron transport</keyword>
<sequence length="808" mass="86714">MTRTKLALAMQSAMIGITIGMTALPGVTWAATSQEAQASNTNTQEYDIAAGALDTALNQFARVADINLSYEATLLEKLSSVGLKGRYTVSSGLAALLSGSGLEAVPQTGRGYVLRKATVVSGEAQGKTLPTVNVKASREISSSTLPAEYAGGQVARGGKIGLLGNKDNLDTPFSVTQYTAKLIEDQQAQNIGDVLINDPSIRNTYSRGSGRDEFNIRGFTLFNYDAMFNGLYGVAPRDSSSLIGIERVEVLRGPNALLNGMAPAGSVGGAINLVPKRAGETPLNRLTVSFIDDSQLATHIDVARRFGSEQQLGLRVNAITSSGDTPVDHSKEKLDAFAIGVDFRNEQLRIEADLNYQNRLTYARSGLLFPDTGVQIGAAPDAKSNYLPKWSYWKSNQLSGATRMEFDLTPDLMLYGALGGSQYDFSSLQTSWLMLNEQGDIGARPSRTKQYVHTITAEAGVKGKFTTGNVSHEAVLSASSYAMEFGSLLVRSSTIFSNIYSPATSIEPTLALGGNIPKGGESRLRSIALADTASMLDNKLQLTLGVRHQQVIASSFDDASGARLDHYDQSDLTPTVAVTIKPSNQLSFYGNYIEALNQGAVAPPGTTNAGQMFGPAASKQREAGVKYDFGRFATTLSAFEIERPSGFTNPSTLRFGMNGIQRNRGIELITQGEAIDHVRILGGFAWTQGKLNKTENGTDDGNTAPAVPKLQFNLAGEWDTVFLPGLTLTARMLHTSPQYVDTANTQKIPTWNRYDLGARYAFVAGKTPITIRGTVENVFDKNYWLSAAREGLTVGAPRTVLLSVSADF</sequence>
<dbReference type="Gene3D" id="2.170.130.10">
    <property type="entry name" value="TonB-dependent receptor, plug domain"/>
    <property type="match status" value="1"/>
</dbReference>
<dbReference type="InterPro" id="IPR010917">
    <property type="entry name" value="TonB_rcpt_CS"/>
</dbReference>
<dbReference type="Gene3D" id="2.40.170.20">
    <property type="entry name" value="TonB-dependent receptor, beta-barrel domain"/>
    <property type="match status" value="1"/>
</dbReference>
<dbReference type="CDD" id="cd01347">
    <property type="entry name" value="ligand_gated_channel"/>
    <property type="match status" value="1"/>
</dbReference>
<name>A0ABW8GHT3_9PROT</name>
<evidence type="ECO:0000256" key="12">
    <source>
        <dbReference type="ARBA" id="ARBA00023170"/>
    </source>
</evidence>
<feature type="short sequence motif" description="TonB C-terminal box" evidence="15">
    <location>
        <begin position="791"/>
        <end position="808"/>
    </location>
</feature>
<evidence type="ECO:0000259" key="18">
    <source>
        <dbReference type="SMART" id="SM00965"/>
    </source>
</evidence>
<accession>A0ABW8GHT3</accession>
<dbReference type="Pfam" id="PF07660">
    <property type="entry name" value="STN"/>
    <property type="match status" value="1"/>
</dbReference>
<keyword evidence="20" id="KW-1185">Reference proteome</keyword>
<gene>
    <name evidence="19" type="ORF">ACIKP9_01675</name>
</gene>
<evidence type="ECO:0000256" key="9">
    <source>
        <dbReference type="ARBA" id="ARBA00023065"/>
    </source>
</evidence>
<comment type="caution">
    <text evidence="19">The sequence shown here is derived from an EMBL/GenBank/DDBJ whole genome shotgun (WGS) entry which is preliminary data.</text>
</comment>
<dbReference type="InterPro" id="IPR010105">
    <property type="entry name" value="TonB_sidphr_rcpt"/>
</dbReference>
<protein>
    <submittedName>
        <fullName evidence="19">TonB-dependent siderophore receptor</fullName>
    </submittedName>
</protein>
<dbReference type="PROSITE" id="PS01156">
    <property type="entry name" value="TONB_DEPENDENT_REC_2"/>
    <property type="match status" value="1"/>
</dbReference>
<feature type="signal peptide" evidence="17">
    <location>
        <begin position="1"/>
        <end position="30"/>
    </location>
</feature>
<keyword evidence="4 14" id="KW-1134">Transmembrane beta strand</keyword>
<evidence type="ECO:0000256" key="4">
    <source>
        <dbReference type="ARBA" id="ARBA00022452"/>
    </source>
</evidence>
<keyword evidence="8" id="KW-0408">Iron</keyword>
<evidence type="ECO:0000256" key="3">
    <source>
        <dbReference type="ARBA" id="ARBA00022448"/>
    </source>
</evidence>
<evidence type="ECO:0000256" key="11">
    <source>
        <dbReference type="ARBA" id="ARBA00023136"/>
    </source>
</evidence>
<dbReference type="Gene3D" id="3.55.50.30">
    <property type="match status" value="1"/>
</dbReference>
<evidence type="ECO:0000256" key="8">
    <source>
        <dbReference type="ARBA" id="ARBA00023004"/>
    </source>
</evidence>
<evidence type="ECO:0000313" key="20">
    <source>
        <dbReference type="Proteomes" id="UP001617669"/>
    </source>
</evidence>
<evidence type="ECO:0000256" key="14">
    <source>
        <dbReference type="PROSITE-ProRule" id="PRU01360"/>
    </source>
</evidence>
<evidence type="ECO:0000256" key="7">
    <source>
        <dbReference type="ARBA" id="ARBA00022729"/>
    </source>
</evidence>
<dbReference type="PROSITE" id="PS52016">
    <property type="entry name" value="TONB_DEPENDENT_REC_3"/>
    <property type="match status" value="1"/>
</dbReference>
<keyword evidence="13 14" id="KW-0998">Cell outer membrane</keyword>
<dbReference type="Pfam" id="PF07715">
    <property type="entry name" value="Plug"/>
    <property type="match status" value="1"/>
</dbReference>
<organism evidence="19 20">
    <name type="scientific">Methylobacillus methanolivorans</name>
    <dbReference type="NCBI Taxonomy" id="1848927"/>
    <lineage>
        <taxon>Bacteria</taxon>
        <taxon>Pseudomonadati</taxon>
        <taxon>Pseudomonadota</taxon>
        <taxon>Betaproteobacteria</taxon>
        <taxon>Nitrosomonadales</taxon>
        <taxon>Methylophilaceae</taxon>
        <taxon>Methylobacillus</taxon>
    </lineage>
</organism>
<evidence type="ECO:0000256" key="16">
    <source>
        <dbReference type="RuleBase" id="RU003357"/>
    </source>
</evidence>